<proteinExistence type="predicted"/>
<dbReference type="AlphaFoldDB" id="A0A6G1KYY4"/>
<dbReference type="EMBL" id="ML995887">
    <property type="protein sequence ID" value="KAF2765630.1"/>
    <property type="molecule type" value="Genomic_DNA"/>
</dbReference>
<sequence>MPSPPVCLGSTLGVGSGTTVHRTPDSGTCPGPFGTLNSLVREHKDLASAASQNVFGEVYVIAKSRVSPTTLTRFNVVSTRLANEESSTGLGCGAL</sequence>
<keyword evidence="2" id="KW-1185">Reference proteome</keyword>
<gene>
    <name evidence="1" type="ORF">EJ03DRAFT_330792</name>
</gene>
<accession>A0A6G1KYY4</accession>
<evidence type="ECO:0000313" key="1">
    <source>
        <dbReference type="EMBL" id="KAF2765630.1"/>
    </source>
</evidence>
<protein>
    <submittedName>
        <fullName evidence="1">Uncharacterized protein</fullName>
    </submittedName>
</protein>
<evidence type="ECO:0000313" key="2">
    <source>
        <dbReference type="Proteomes" id="UP000799436"/>
    </source>
</evidence>
<organism evidence="1 2">
    <name type="scientific">Teratosphaeria nubilosa</name>
    <dbReference type="NCBI Taxonomy" id="161662"/>
    <lineage>
        <taxon>Eukaryota</taxon>
        <taxon>Fungi</taxon>
        <taxon>Dikarya</taxon>
        <taxon>Ascomycota</taxon>
        <taxon>Pezizomycotina</taxon>
        <taxon>Dothideomycetes</taxon>
        <taxon>Dothideomycetidae</taxon>
        <taxon>Mycosphaerellales</taxon>
        <taxon>Teratosphaeriaceae</taxon>
        <taxon>Teratosphaeria</taxon>
    </lineage>
</organism>
<name>A0A6G1KYY4_9PEZI</name>
<dbReference type="Proteomes" id="UP000799436">
    <property type="component" value="Unassembled WGS sequence"/>
</dbReference>
<reference evidence="1" key="1">
    <citation type="journal article" date="2020" name="Stud. Mycol.">
        <title>101 Dothideomycetes genomes: a test case for predicting lifestyles and emergence of pathogens.</title>
        <authorList>
            <person name="Haridas S."/>
            <person name="Albert R."/>
            <person name="Binder M."/>
            <person name="Bloem J."/>
            <person name="Labutti K."/>
            <person name="Salamov A."/>
            <person name="Andreopoulos B."/>
            <person name="Baker S."/>
            <person name="Barry K."/>
            <person name="Bills G."/>
            <person name="Bluhm B."/>
            <person name="Cannon C."/>
            <person name="Castanera R."/>
            <person name="Culley D."/>
            <person name="Daum C."/>
            <person name="Ezra D."/>
            <person name="Gonzalez J."/>
            <person name="Henrissat B."/>
            <person name="Kuo A."/>
            <person name="Liang C."/>
            <person name="Lipzen A."/>
            <person name="Lutzoni F."/>
            <person name="Magnuson J."/>
            <person name="Mondo S."/>
            <person name="Nolan M."/>
            <person name="Ohm R."/>
            <person name="Pangilinan J."/>
            <person name="Park H.-J."/>
            <person name="Ramirez L."/>
            <person name="Alfaro M."/>
            <person name="Sun H."/>
            <person name="Tritt A."/>
            <person name="Yoshinaga Y."/>
            <person name="Zwiers L.-H."/>
            <person name="Turgeon B."/>
            <person name="Goodwin S."/>
            <person name="Spatafora J."/>
            <person name="Crous P."/>
            <person name="Grigoriev I."/>
        </authorList>
    </citation>
    <scope>NUCLEOTIDE SEQUENCE</scope>
    <source>
        <strain evidence="1">CBS 116005</strain>
    </source>
</reference>